<gene>
    <name evidence="1" type="ORF">HFP15_10505</name>
</gene>
<dbReference type="Proteomes" id="UP000715441">
    <property type="component" value="Unassembled WGS sequence"/>
</dbReference>
<dbReference type="InterPro" id="IPR046828">
    <property type="entry name" value="RepSA"/>
</dbReference>
<name>A0ABX1J0M1_9PSEU</name>
<dbReference type="Pfam" id="PF20199">
    <property type="entry name" value="RepSA"/>
    <property type="match status" value="1"/>
</dbReference>
<sequence length="448" mass="50454">MALTPVDLDLAARIQHRLAAPDYRRWRARVEATGGCLKPVHLTGQRTLIDHTTGHVLDRHIGTIYAPCGNRRSSVCPACSERYAADAFHLIRAGVAGGKTIPHEVADKPRLFVTLTAPSFGTVHTRPTTRHGKPRPCPCGQFHHPDDPRLGTAIDPGAYDYRGAVLWQGHASELWHRFTIQLRRELATAAGLRANDFGQHARLSYAKVAEYQRRGLVHFHAVIRLDGPEGAHDPAPDWADTELLDHAVRAAAETTRVTKTLTLDGGEEEHTFTWGTQLDIRVINRPDHVEDGRGQLSDQALAGYIAKYATKGTSTSETPDRPVRSERDIEHLTVHPHHKRMITAAWDLGANEDLTFLRRWAHMLGFRGHFLTKSQRYSLTFKHLRTERRLWQHHAALETLGAQPDTVLVVNHWKFTGTGHANDAERELAEAIYQRKRTTRKQKKENES</sequence>
<keyword evidence="2" id="KW-1185">Reference proteome</keyword>
<evidence type="ECO:0000313" key="1">
    <source>
        <dbReference type="EMBL" id="NKQ53312.1"/>
    </source>
</evidence>
<organism evidence="1 2">
    <name type="scientific">Amycolatopsis acididurans</name>
    <dbReference type="NCBI Taxonomy" id="2724524"/>
    <lineage>
        <taxon>Bacteria</taxon>
        <taxon>Bacillati</taxon>
        <taxon>Actinomycetota</taxon>
        <taxon>Actinomycetes</taxon>
        <taxon>Pseudonocardiales</taxon>
        <taxon>Pseudonocardiaceae</taxon>
        <taxon>Amycolatopsis</taxon>
    </lineage>
</organism>
<protein>
    <submittedName>
        <fullName evidence="1">Replication initiation protein</fullName>
    </submittedName>
</protein>
<evidence type="ECO:0000313" key="2">
    <source>
        <dbReference type="Proteomes" id="UP000715441"/>
    </source>
</evidence>
<proteinExistence type="predicted"/>
<accession>A0ABX1J0M1</accession>
<comment type="caution">
    <text evidence="1">The sequence shown here is derived from an EMBL/GenBank/DDBJ whole genome shotgun (WGS) entry which is preliminary data.</text>
</comment>
<dbReference type="EMBL" id="JAAXLS010000005">
    <property type="protein sequence ID" value="NKQ53312.1"/>
    <property type="molecule type" value="Genomic_DNA"/>
</dbReference>
<dbReference type="RefSeq" id="WP_168514133.1">
    <property type="nucleotide sequence ID" value="NZ_JAAXLS010000005.1"/>
</dbReference>
<reference evidence="1 2" key="1">
    <citation type="submission" date="2020-04" db="EMBL/GenBank/DDBJ databases">
        <title>Novel species.</title>
        <authorList>
            <person name="Teo W.F.A."/>
            <person name="Lipun K."/>
            <person name="Srisuk N."/>
            <person name="Duangmal K."/>
        </authorList>
    </citation>
    <scope>NUCLEOTIDE SEQUENCE [LARGE SCALE GENOMIC DNA]</scope>
    <source>
        <strain evidence="1 2">K13G38</strain>
    </source>
</reference>